<evidence type="ECO:0000256" key="1">
    <source>
        <dbReference type="SAM" id="MobiDB-lite"/>
    </source>
</evidence>
<feature type="compositionally biased region" description="Basic residues" evidence="1">
    <location>
        <begin position="23"/>
        <end position="35"/>
    </location>
</feature>
<accession>A0A9W6TSP7</accession>
<reference evidence="2" key="1">
    <citation type="submission" date="2023-04" db="EMBL/GenBank/DDBJ databases">
        <title>Phytophthora fragariaefolia NBRC 109709.</title>
        <authorList>
            <person name="Ichikawa N."/>
            <person name="Sato H."/>
            <person name="Tonouchi N."/>
        </authorList>
    </citation>
    <scope>NUCLEOTIDE SEQUENCE</scope>
    <source>
        <strain evidence="2">NBRC 109709</strain>
    </source>
</reference>
<feature type="compositionally biased region" description="Low complexity" evidence="1">
    <location>
        <begin position="36"/>
        <end position="48"/>
    </location>
</feature>
<dbReference type="AlphaFoldDB" id="A0A9W6TSP7"/>
<dbReference type="OrthoDB" id="107779at2759"/>
<protein>
    <submittedName>
        <fullName evidence="2">Unnamed protein product</fullName>
    </submittedName>
</protein>
<feature type="region of interest" description="Disordered" evidence="1">
    <location>
        <begin position="1"/>
        <end position="53"/>
    </location>
</feature>
<name>A0A9W6TSP7_9STRA</name>
<keyword evidence="3" id="KW-1185">Reference proteome</keyword>
<gene>
    <name evidence="2" type="ORF">Pfra01_000163000</name>
</gene>
<comment type="caution">
    <text evidence="2">The sequence shown here is derived from an EMBL/GenBank/DDBJ whole genome shotgun (WGS) entry which is preliminary data.</text>
</comment>
<dbReference type="Proteomes" id="UP001165121">
    <property type="component" value="Unassembled WGS sequence"/>
</dbReference>
<organism evidence="2 3">
    <name type="scientific">Phytophthora fragariaefolia</name>
    <dbReference type="NCBI Taxonomy" id="1490495"/>
    <lineage>
        <taxon>Eukaryota</taxon>
        <taxon>Sar</taxon>
        <taxon>Stramenopiles</taxon>
        <taxon>Oomycota</taxon>
        <taxon>Peronosporomycetes</taxon>
        <taxon>Peronosporales</taxon>
        <taxon>Peronosporaceae</taxon>
        <taxon>Phytophthora</taxon>
    </lineage>
</organism>
<evidence type="ECO:0000313" key="3">
    <source>
        <dbReference type="Proteomes" id="UP001165121"/>
    </source>
</evidence>
<dbReference type="EMBL" id="BSXT01000130">
    <property type="protein sequence ID" value="GMF18471.1"/>
    <property type="molecule type" value="Genomic_DNA"/>
</dbReference>
<proteinExistence type="predicted"/>
<evidence type="ECO:0000313" key="2">
    <source>
        <dbReference type="EMBL" id="GMF18471.1"/>
    </source>
</evidence>
<feature type="compositionally biased region" description="Low complexity" evidence="1">
    <location>
        <begin position="1"/>
        <end position="13"/>
    </location>
</feature>
<sequence length="229" mass="24198">MQAKEGAAEAAAETSVLVDSGKPQRKPRATQRKLKASTASADTETTDSSDLRDSAEAEMLAETANVSVIAIQDALVTSDGPPSATFEAPVSLPPLAAIRPLTYLSAISVDPVAAVGFVRWKVGSGMGHVEYFSVNDDAIVILTSASIQINVELEHSAMVAKSSPVIFKVWAGVEMLSKCESSVRREGDRVLSVLQLGCTLPAETIIRVEYHGAGVVYSGSRLVLRLLNT</sequence>